<dbReference type="EMBL" id="FNZM01000014">
    <property type="protein sequence ID" value="SEK04872.1"/>
    <property type="molecule type" value="Genomic_DNA"/>
</dbReference>
<dbReference type="InterPro" id="IPR025391">
    <property type="entry name" value="DUF4123"/>
</dbReference>
<sequence length="316" mass="36805">MSEQNVQGDVVDTRQEEWPVWLDGLRAKLTAYVHADIDARLYLLVDTRGYQDLHERLRNETRLRHVSLWKGIELEEYPEISPYLIEFDAHVLFGKDESGLSMLRQLWCEAVDLYALTSIWSPVSFEQIDAHLRRYVMYELPNGRAYYLFFFDNHVLPRLRQVWSEKQAQEFIAPCLEIGYRTRRLEAATWRNESRPALTRVVSPLSAEQHEGLLQLGYADKLVLKFRETMGTSIDHLSDIELYEQTLEQLERSGRYRITGDESLSAYVMTGLLIGPRFDEHPVVQSQLAAVMRKEMDAAQAFETIDDATWDEIRAG</sequence>
<dbReference type="Proteomes" id="UP000183529">
    <property type="component" value="Unassembled WGS sequence"/>
</dbReference>
<dbReference type="AlphaFoldDB" id="A0AAQ1GK56"/>
<comment type="caution">
    <text evidence="2">The sequence shown here is derived from an EMBL/GenBank/DDBJ whole genome shotgun (WGS) entry which is preliminary data.</text>
</comment>
<proteinExistence type="predicted"/>
<organism evidence="2 3">
    <name type="scientific">Paraburkholderia tropica</name>
    <dbReference type="NCBI Taxonomy" id="92647"/>
    <lineage>
        <taxon>Bacteria</taxon>
        <taxon>Pseudomonadati</taxon>
        <taxon>Pseudomonadota</taxon>
        <taxon>Betaproteobacteria</taxon>
        <taxon>Burkholderiales</taxon>
        <taxon>Burkholderiaceae</taxon>
        <taxon>Paraburkholderia</taxon>
    </lineage>
</organism>
<protein>
    <recommendedName>
        <fullName evidence="1">DUF4123 domain-containing protein</fullName>
    </recommendedName>
</protein>
<dbReference type="Pfam" id="PF13503">
    <property type="entry name" value="DUF4123"/>
    <property type="match status" value="1"/>
</dbReference>
<dbReference type="RefSeq" id="WP_074985703.1">
    <property type="nucleotide sequence ID" value="NZ_CADFGN010000012.1"/>
</dbReference>
<evidence type="ECO:0000259" key="1">
    <source>
        <dbReference type="Pfam" id="PF13503"/>
    </source>
</evidence>
<name>A0AAQ1GK56_9BURK</name>
<evidence type="ECO:0000313" key="2">
    <source>
        <dbReference type="EMBL" id="SEK04872.1"/>
    </source>
</evidence>
<reference evidence="2 3" key="1">
    <citation type="submission" date="2016-10" db="EMBL/GenBank/DDBJ databases">
        <authorList>
            <person name="Varghese N."/>
            <person name="Submissions S."/>
        </authorList>
    </citation>
    <scope>NUCLEOTIDE SEQUENCE [LARGE SCALE GENOMIC DNA]</scope>
    <source>
        <strain evidence="2 3">LMG 22274</strain>
    </source>
</reference>
<gene>
    <name evidence="2" type="ORF">SAMN05216550_114124</name>
</gene>
<evidence type="ECO:0000313" key="3">
    <source>
        <dbReference type="Proteomes" id="UP000183529"/>
    </source>
</evidence>
<feature type="domain" description="DUF4123" evidence="1">
    <location>
        <begin position="41"/>
        <end position="169"/>
    </location>
</feature>
<accession>A0AAQ1GK56</accession>